<feature type="repeat" description="Pumilio" evidence="2">
    <location>
        <begin position="273"/>
        <end position="308"/>
    </location>
</feature>
<dbReference type="InterPro" id="IPR016024">
    <property type="entry name" value="ARM-type_fold"/>
</dbReference>
<dbReference type="Pfam" id="PF00806">
    <property type="entry name" value="PUF"/>
    <property type="match status" value="7"/>
</dbReference>
<evidence type="ECO:0000256" key="2">
    <source>
        <dbReference type="PROSITE-ProRule" id="PRU00317"/>
    </source>
</evidence>
<dbReference type="PANTHER" id="PTHR12537">
    <property type="entry name" value="RNA BINDING PROTEIN PUMILIO-RELATED"/>
    <property type="match status" value="1"/>
</dbReference>
<dbReference type="SMART" id="SM00025">
    <property type="entry name" value="Pumilio"/>
    <property type="match status" value="7"/>
</dbReference>
<dbReference type="SUPFAM" id="SSF48371">
    <property type="entry name" value="ARM repeat"/>
    <property type="match status" value="1"/>
</dbReference>
<dbReference type="GO" id="GO:0005737">
    <property type="term" value="C:cytoplasm"/>
    <property type="evidence" value="ECO:0007669"/>
    <property type="project" value="TreeGrafter"/>
</dbReference>
<reference evidence="4" key="1">
    <citation type="submission" date="2015-07" db="EMBL/GenBank/DDBJ databases">
        <title>Adaptation to a free-living lifestyle via gene acquisitions in the diplomonad Trepomonas sp. PC1.</title>
        <authorList>
            <person name="Xu F."/>
            <person name="Jerlstrom-Hultqvist J."/>
            <person name="Kolisko M."/>
            <person name="Simpson A.G.B."/>
            <person name="Roger A.J."/>
            <person name="Svard S.G."/>
            <person name="Andersson J.O."/>
        </authorList>
    </citation>
    <scope>NUCLEOTIDE SEQUENCE</scope>
    <source>
        <strain evidence="4">PC1</strain>
    </source>
</reference>
<feature type="repeat" description="Pumilio" evidence="2">
    <location>
        <begin position="309"/>
        <end position="344"/>
    </location>
</feature>
<evidence type="ECO:0000259" key="3">
    <source>
        <dbReference type="PROSITE" id="PS50303"/>
    </source>
</evidence>
<dbReference type="Gene3D" id="1.25.10.10">
    <property type="entry name" value="Leucine-rich Repeat Variant"/>
    <property type="match status" value="1"/>
</dbReference>
<accession>A0A146K2M8</accession>
<dbReference type="InterPro" id="IPR033133">
    <property type="entry name" value="PUM-HD"/>
</dbReference>
<sequence>TLNFKMQLHERLEMQAFGEQIDNRNPTPKDSPFIFYLPPQECSKCSVLSDEFASTLKEQSLVNILKSTPFHDAICQDFFEDVSNNTRQPTPESQIPFKILQVCNQMNPLFGLGQYENQHGLNDQQVVDYLLLEPHLIQDIAIHPQGNFAFQKLYQSASTEQKLKLAQSCHFISLSQSQHGTRSLQKIILQSDSFLLQEHIKEQLQSNIVELITNQHGNHCIQKIIEVFSDLDFVQQEITEDIQKVCCHQHGCCVVQKLIDKLKPNQLNEFLLALQQIAFELVKDQFGNYVFQFIMEKLQGDKLDQFIQQLIGREVELTKMKSSSHVIEKCLQKGSQSIKSSMIKNLCAEPRKILEMSCDRFGNYVMQRVLQICDDKTFEYIGKIIKANYSQIEQSPFSKQIYEQFA</sequence>
<proteinExistence type="predicted"/>
<organism evidence="4">
    <name type="scientific">Trepomonas sp. PC1</name>
    <dbReference type="NCBI Taxonomy" id="1076344"/>
    <lineage>
        <taxon>Eukaryota</taxon>
        <taxon>Metamonada</taxon>
        <taxon>Diplomonadida</taxon>
        <taxon>Hexamitidae</taxon>
        <taxon>Hexamitinae</taxon>
        <taxon>Trepomonas</taxon>
    </lineage>
</organism>
<feature type="non-terminal residue" evidence="4">
    <location>
        <position position="1"/>
    </location>
</feature>
<dbReference type="InterPro" id="IPR011989">
    <property type="entry name" value="ARM-like"/>
</dbReference>
<dbReference type="PANTHER" id="PTHR12537:SF13">
    <property type="entry name" value="PUMILIO HOMOLOGY DOMAIN FAMILY MEMBER 4"/>
    <property type="match status" value="1"/>
</dbReference>
<dbReference type="AlphaFoldDB" id="A0A146K2M8"/>
<feature type="non-terminal residue" evidence="4">
    <location>
        <position position="406"/>
    </location>
</feature>
<name>A0A146K2M8_9EUKA</name>
<dbReference type="PROSITE" id="PS50302">
    <property type="entry name" value="PUM"/>
    <property type="match status" value="4"/>
</dbReference>
<protein>
    <submittedName>
        <fullName evidence="4">Pumilio-family RNA-binding protein</fullName>
    </submittedName>
</protein>
<evidence type="ECO:0000256" key="1">
    <source>
        <dbReference type="ARBA" id="ARBA00022737"/>
    </source>
</evidence>
<feature type="repeat" description="Pumilio" evidence="2">
    <location>
        <begin position="345"/>
        <end position="386"/>
    </location>
</feature>
<evidence type="ECO:0000313" key="4">
    <source>
        <dbReference type="EMBL" id="JAP91142.1"/>
    </source>
</evidence>
<dbReference type="PROSITE" id="PS50303">
    <property type="entry name" value="PUM_HD"/>
    <property type="match status" value="1"/>
</dbReference>
<dbReference type="EMBL" id="GDID01005464">
    <property type="protein sequence ID" value="JAP91142.1"/>
    <property type="molecule type" value="Transcribed_RNA"/>
</dbReference>
<keyword evidence="1" id="KW-0677">Repeat</keyword>
<dbReference type="GO" id="GO:0010608">
    <property type="term" value="P:post-transcriptional regulation of gene expression"/>
    <property type="evidence" value="ECO:0007669"/>
    <property type="project" value="TreeGrafter"/>
</dbReference>
<dbReference type="GO" id="GO:0003729">
    <property type="term" value="F:mRNA binding"/>
    <property type="evidence" value="ECO:0007669"/>
    <property type="project" value="TreeGrafter"/>
</dbReference>
<dbReference type="InterPro" id="IPR001313">
    <property type="entry name" value="Pumilio_RNA-bd_rpt"/>
</dbReference>
<feature type="repeat" description="Pumilio" evidence="2">
    <location>
        <begin position="203"/>
        <end position="240"/>
    </location>
</feature>
<feature type="domain" description="PUM-HD" evidence="3">
    <location>
        <begin position="56"/>
        <end position="406"/>
    </location>
</feature>
<gene>
    <name evidence="4" type="ORF">TPC1_17328</name>
</gene>